<name>A0A8S5R0C5_9CAUD</name>
<proteinExistence type="predicted"/>
<evidence type="ECO:0000313" key="2">
    <source>
        <dbReference type="EMBL" id="DAE24437.1"/>
    </source>
</evidence>
<keyword evidence="1" id="KW-0812">Transmembrane</keyword>
<evidence type="ECO:0000256" key="1">
    <source>
        <dbReference type="SAM" id="Phobius"/>
    </source>
</evidence>
<keyword evidence="1" id="KW-0472">Membrane</keyword>
<feature type="transmembrane region" description="Helical" evidence="1">
    <location>
        <begin position="20"/>
        <end position="39"/>
    </location>
</feature>
<sequence>MPNKLLEGNWQLRYVNKQPLVRITANMMILPVIAYPVIINLESSALVYGGTRGDAH</sequence>
<accession>A0A8S5R0C5</accession>
<reference evidence="2" key="1">
    <citation type="journal article" date="2021" name="Proc. Natl. Acad. Sci. U.S.A.">
        <title>A Catalog of Tens of Thousands of Viruses from Human Metagenomes Reveals Hidden Associations with Chronic Diseases.</title>
        <authorList>
            <person name="Tisza M.J."/>
            <person name="Buck C.B."/>
        </authorList>
    </citation>
    <scope>NUCLEOTIDE SEQUENCE</scope>
    <source>
        <strain evidence="2">Ct4xW4</strain>
    </source>
</reference>
<protein>
    <submittedName>
        <fullName evidence="2">Uncharacterized protein</fullName>
    </submittedName>
</protein>
<organism evidence="2">
    <name type="scientific">Myoviridae sp. ct4xW4</name>
    <dbReference type="NCBI Taxonomy" id="2826611"/>
    <lineage>
        <taxon>Viruses</taxon>
        <taxon>Duplodnaviria</taxon>
        <taxon>Heunggongvirae</taxon>
        <taxon>Uroviricota</taxon>
        <taxon>Caudoviricetes</taxon>
    </lineage>
</organism>
<keyword evidence="1" id="KW-1133">Transmembrane helix</keyword>
<dbReference type="EMBL" id="BK015774">
    <property type="protein sequence ID" value="DAE24437.1"/>
    <property type="molecule type" value="Genomic_DNA"/>
</dbReference>